<keyword evidence="2" id="KW-0472">Membrane</keyword>
<keyword evidence="2" id="KW-1133">Transmembrane helix</keyword>
<organism evidence="3 4">
    <name type="scientific">Nitratidesulfovibrio vulgaris (strain ATCC 29579 / DSM 644 / CCUG 34227 / NCIMB 8303 / VKM B-1760 / Hildenborough)</name>
    <name type="common">Desulfovibrio vulgaris</name>
    <dbReference type="NCBI Taxonomy" id="882"/>
    <lineage>
        <taxon>Bacteria</taxon>
        <taxon>Pseudomonadati</taxon>
        <taxon>Thermodesulfobacteriota</taxon>
        <taxon>Desulfovibrionia</taxon>
        <taxon>Desulfovibrionales</taxon>
        <taxon>Desulfovibrionaceae</taxon>
        <taxon>Nitratidesulfovibrio</taxon>
    </lineage>
</organism>
<dbReference type="PATRIC" id="fig|882.5.peg.3017"/>
<dbReference type="AlphaFoldDB" id="Q725V5"/>
<reference evidence="3 4" key="1">
    <citation type="journal article" date="2004" name="Nat. Biotechnol.">
        <title>The genome sequence of the anaerobic, sulfate-reducing bacterium Desulfovibrio vulgaris Hildenborough.</title>
        <authorList>
            <person name="Heidelberg J.F."/>
            <person name="Seshadri R."/>
            <person name="Haveman S.A."/>
            <person name="Hemme C.L."/>
            <person name="Paulsen I.T."/>
            <person name="Kolonay J.F."/>
            <person name="Eisen J.A."/>
            <person name="Ward N."/>
            <person name="Methe B."/>
            <person name="Brinkac L.M."/>
            <person name="Daugherty S.C."/>
            <person name="Deboy R.T."/>
            <person name="Dodson R.J."/>
            <person name="Durkin A.S."/>
            <person name="Madupu R."/>
            <person name="Nelson W.C."/>
            <person name="Sullivan S.A."/>
            <person name="Fouts D."/>
            <person name="Haft D.H."/>
            <person name="Selengut J."/>
            <person name="Peterson J.D."/>
            <person name="Davidsen T.M."/>
            <person name="Zafar N."/>
            <person name="Zhou L."/>
            <person name="Radune D."/>
            <person name="Dimitrov G."/>
            <person name="Hance M."/>
            <person name="Tran K."/>
            <person name="Khouri H."/>
            <person name="Gill J."/>
            <person name="Utterback T.R."/>
            <person name="Feldblyum T.V."/>
            <person name="Wall J.D."/>
            <person name="Voordouw G."/>
            <person name="Fraser C.M."/>
        </authorList>
    </citation>
    <scope>NUCLEOTIDE SEQUENCE [LARGE SCALE GENOMIC DNA]</scope>
    <source>
        <strain evidence="4">ATCC 29579 / DSM 644 / NCIMB 8303 / VKM B-1760 / Hildenborough</strain>
    </source>
</reference>
<dbReference type="PaxDb" id="882-DVU_3320"/>
<dbReference type="EMBL" id="AE017285">
    <property type="protein sequence ID" value="AAS97788.1"/>
    <property type="molecule type" value="Genomic_DNA"/>
</dbReference>
<dbReference type="OrthoDB" id="6691119at2"/>
<feature type="region of interest" description="Disordered" evidence="1">
    <location>
        <begin position="90"/>
        <end position="126"/>
    </location>
</feature>
<dbReference type="HOGENOM" id="CLU_1977969_0_0_7"/>
<evidence type="ECO:0000313" key="3">
    <source>
        <dbReference type="EMBL" id="AAS97788.1"/>
    </source>
</evidence>
<evidence type="ECO:0000256" key="1">
    <source>
        <dbReference type="SAM" id="MobiDB-lite"/>
    </source>
</evidence>
<dbReference type="EnsemblBacteria" id="AAS97788">
    <property type="protein sequence ID" value="AAS97788"/>
    <property type="gene ID" value="DVU_3320"/>
</dbReference>
<evidence type="ECO:0000256" key="2">
    <source>
        <dbReference type="SAM" id="Phobius"/>
    </source>
</evidence>
<protein>
    <submittedName>
        <fullName evidence="3">Conserved domain protein</fullName>
    </submittedName>
</protein>
<dbReference type="STRING" id="882.DVU_3320"/>
<dbReference type="Proteomes" id="UP000002194">
    <property type="component" value="Chromosome"/>
</dbReference>
<sequence length="126" mass="13282">MYAINGVVIHVLARRKGYRGFWWGFLAWCPLVNFIGAMFVLGLPDLVVREMVANLAAERVRFPCPYCAEAILPEAVLCRYCGSDVSPRGLSARGATREEGHAASGADHVASGGGTVPTAGGESSGA</sequence>
<dbReference type="KEGG" id="dvu:DVU_3320"/>
<gene>
    <name evidence="3" type="ordered locus">DVU_3320</name>
</gene>
<name>Q725V5_NITV2</name>
<proteinExistence type="predicted"/>
<keyword evidence="2" id="KW-0812">Transmembrane</keyword>
<accession>Q725V5</accession>
<feature type="transmembrane region" description="Helical" evidence="2">
    <location>
        <begin position="20"/>
        <end position="41"/>
    </location>
</feature>
<evidence type="ECO:0000313" key="4">
    <source>
        <dbReference type="Proteomes" id="UP000002194"/>
    </source>
</evidence>
<keyword evidence="4" id="KW-1185">Reference proteome</keyword>